<dbReference type="STRING" id="1388766.A0A017SCH4"/>
<dbReference type="InterPro" id="IPR007815">
    <property type="entry name" value="Emycin_Estase"/>
</dbReference>
<evidence type="ECO:0008006" key="4">
    <source>
        <dbReference type="Google" id="ProtNLM"/>
    </source>
</evidence>
<evidence type="ECO:0000313" key="3">
    <source>
        <dbReference type="Proteomes" id="UP000019804"/>
    </source>
</evidence>
<dbReference type="AlphaFoldDB" id="A0A017SCH4"/>
<accession>A0A017SCH4</accession>
<feature type="compositionally biased region" description="Polar residues" evidence="1">
    <location>
        <begin position="487"/>
        <end position="508"/>
    </location>
</feature>
<feature type="compositionally biased region" description="Low complexity" evidence="1">
    <location>
        <begin position="921"/>
        <end position="933"/>
    </location>
</feature>
<evidence type="ECO:0000256" key="1">
    <source>
        <dbReference type="SAM" id="MobiDB-lite"/>
    </source>
</evidence>
<keyword evidence="3" id="KW-1185">Reference proteome</keyword>
<dbReference type="InterPro" id="IPR052036">
    <property type="entry name" value="Hydrolase/PRTase-associated"/>
</dbReference>
<dbReference type="Gene3D" id="3.30.1870.10">
    <property type="entry name" value="EreA-like, domain 2"/>
    <property type="match status" value="1"/>
</dbReference>
<name>A0A017SCH4_ASPRC</name>
<dbReference type="GO" id="GO:0046677">
    <property type="term" value="P:response to antibiotic"/>
    <property type="evidence" value="ECO:0007669"/>
    <property type="project" value="InterPro"/>
</dbReference>
<dbReference type="Proteomes" id="UP000019804">
    <property type="component" value="Unassembled WGS sequence"/>
</dbReference>
<sequence length="1072" mass="118734">MAQLQQLFTASAKPLPAISDPGFASHFDDFAKYKVVLLGDGSHGTSEFYSARAEITKRLISQHGYTMVAVEADWPDAEAVDRYVRQRPGPKAGVGGHTTDYEPFNRFPTWMWRNREMQDLCEWMRDRNSKLPDSQKAGFYGLDLYSMGASIRAVIDYLDHVDPQAGKDARRRYGCLQPWVDDPTAYGLASLRGLQDCEGQVMTVLTEILERRIQYARESAERDGDEFHSGEQNAYLVRDAERYYKAMYYSSATSWTLRDTHMFDTLRRLFQHNPTGKAIVWAHNSHVGDARYTSMGTRRNELNIGQLCRENFGREHVAILGCGTHTGTVAAAHEWDDDMEVMDVRPSRNDSWEMLAHQTGIPSFVLDLREDKIDPTLREAMEAEPLRLERFIGVIYRPDTERISHYSQAFLQDQFDAFVWFDQTEAVHELEKIQPATPLGKGETYPFGLYFLLNIINMAVRRSARLRARSSEVTKLPPVMEHDEPQSTEPVQKTPVRNSTMNKTPNKTPKSEKKPTENKTPTSTAATRPPMGEMHPSKVHQSTTKKVDSGLILGFNPVKKDANGNVVKDTVGENTPTKAKAKDSPASQYGTPGFEFKFGCQESELSSEAKKLMESVREDVARIKAQMIQEKQSQAAGEQTREGERRIAQPKGRATRFSNAHMAEFKKMDSIAGHPSAFRAAPGRFKPVDATQGLKRTKSKARLDEPESQNNSPSKATPSKATPVRPSPASAAGAKRVKHDKTDDASTRRPSKEGDAPPTPAAAPATTPRRTIDPLRRRTAVRSSLLTPTRSSMARASSASVKPPKKPSMIPAPAQSPVSKPMAAPRTPQTEFNPRLKTNLPSFANLKSILRRREPLFSKDPAKIAAGTHSAAPDFTPDLLFNGVHSEGEKDDAAQTPSPRKRVGFSPSVKSPNDLPPVSPSPSKLPTSTRPTSDITYPTLPALTPEKATTSNPGTPSIRPVRPSTVTEDKTLMPEVPGVMHGINNKKRHRVEPDEAEADTENVPPADSTTNTNTSDERSAKRVKPNTPAKRHQTPTPSPVKVRTGTPLRPASKISRPSGTPGSCEEESGYDE</sequence>
<evidence type="ECO:0000313" key="2">
    <source>
        <dbReference type="EMBL" id="EYE94339.1"/>
    </source>
</evidence>
<dbReference type="RefSeq" id="XP_040638027.1">
    <property type="nucleotide sequence ID" value="XM_040786426.1"/>
</dbReference>
<feature type="compositionally biased region" description="Polar residues" evidence="1">
    <location>
        <begin position="708"/>
        <end position="720"/>
    </location>
</feature>
<dbReference type="Gene3D" id="3.40.1660.10">
    <property type="entry name" value="EreA-like (biosynthetic domain)"/>
    <property type="match status" value="1"/>
</dbReference>
<gene>
    <name evidence="2" type="ORF">EURHEDRAFT_515920</name>
</gene>
<feature type="region of interest" description="Disordered" evidence="1">
    <location>
        <begin position="564"/>
        <end position="587"/>
    </location>
</feature>
<feature type="region of interest" description="Disordered" evidence="1">
    <location>
        <begin position="674"/>
        <end position="839"/>
    </location>
</feature>
<dbReference type="PANTHER" id="PTHR31299:SF0">
    <property type="entry name" value="ESTERASE, PUTATIVE (AFU_ORTHOLOGUE AFUA_1G05850)-RELATED"/>
    <property type="match status" value="1"/>
</dbReference>
<dbReference type="PANTHER" id="PTHR31299">
    <property type="entry name" value="ESTERASE, PUTATIVE (AFU_ORTHOLOGUE AFUA_1G05850)-RELATED"/>
    <property type="match status" value="1"/>
</dbReference>
<protein>
    <recommendedName>
        <fullName evidence="4">Erythromycin esterase</fullName>
    </recommendedName>
</protein>
<dbReference type="EMBL" id="KK088426">
    <property type="protein sequence ID" value="EYE94339.1"/>
    <property type="molecule type" value="Genomic_DNA"/>
</dbReference>
<dbReference type="OrthoDB" id="413649at2759"/>
<dbReference type="HOGENOM" id="CLU_282447_0_0_1"/>
<proteinExistence type="predicted"/>
<feature type="region of interest" description="Disordered" evidence="1">
    <location>
        <begin position="475"/>
        <end position="545"/>
    </location>
</feature>
<dbReference type="CDD" id="cd14728">
    <property type="entry name" value="Ere-like"/>
    <property type="match status" value="1"/>
</dbReference>
<feature type="region of interest" description="Disordered" evidence="1">
    <location>
        <begin position="629"/>
        <end position="660"/>
    </location>
</feature>
<feature type="region of interest" description="Disordered" evidence="1">
    <location>
        <begin position="866"/>
        <end position="1072"/>
    </location>
</feature>
<reference evidence="3" key="1">
    <citation type="journal article" date="2014" name="Nat. Commun.">
        <title>Genomic adaptations of the halophilic Dead Sea filamentous fungus Eurotium rubrum.</title>
        <authorList>
            <person name="Kis-Papo T."/>
            <person name="Weig A.R."/>
            <person name="Riley R."/>
            <person name="Persoh D."/>
            <person name="Salamov A."/>
            <person name="Sun H."/>
            <person name="Lipzen A."/>
            <person name="Wasser S.P."/>
            <person name="Rambold G."/>
            <person name="Grigoriev I.V."/>
            <person name="Nevo E."/>
        </authorList>
    </citation>
    <scope>NUCLEOTIDE SEQUENCE [LARGE SCALE GENOMIC DNA]</scope>
    <source>
        <strain evidence="3">CBS 135680</strain>
    </source>
</reference>
<feature type="compositionally biased region" description="Basic residues" evidence="1">
    <location>
        <begin position="1021"/>
        <end position="1033"/>
    </location>
</feature>
<feature type="compositionally biased region" description="Low complexity" evidence="1">
    <location>
        <begin position="790"/>
        <end position="802"/>
    </location>
</feature>
<dbReference type="SUPFAM" id="SSF159501">
    <property type="entry name" value="EreA/ChaN-like"/>
    <property type="match status" value="1"/>
</dbReference>
<feature type="compositionally biased region" description="Basic and acidic residues" evidence="1">
    <location>
        <begin position="740"/>
        <end position="755"/>
    </location>
</feature>
<organism evidence="2 3">
    <name type="scientific">Aspergillus ruber (strain CBS 135680)</name>
    <dbReference type="NCBI Taxonomy" id="1388766"/>
    <lineage>
        <taxon>Eukaryota</taxon>
        <taxon>Fungi</taxon>
        <taxon>Dikarya</taxon>
        <taxon>Ascomycota</taxon>
        <taxon>Pezizomycotina</taxon>
        <taxon>Eurotiomycetes</taxon>
        <taxon>Eurotiomycetidae</taxon>
        <taxon>Eurotiales</taxon>
        <taxon>Aspergillaceae</taxon>
        <taxon>Aspergillus</taxon>
        <taxon>Aspergillus subgen. Aspergillus</taxon>
    </lineage>
</organism>
<dbReference type="GeneID" id="63701550"/>
<dbReference type="Pfam" id="PF05139">
    <property type="entry name" value="Erythro_esteras"/>
    <property type="match status" value="1"/>
</dbReference>